<keyword evidence="3" id="KW-1185">Reference proteome</keyword>
<dbReference type="PANTHER" id="PTHR43044:SF1">
    <property type="entry name" value="QUINOL:CYTOCHROME C OXIDOREDUCTASE QUINONE-BINDING SUBUNIT 2"/>
    <property type="match status" value="1"/>
</dbReference>
<reference evidence="2 3" key="1">
    <citation type="submission" date="2017-04" db="EMBL/GenBank/DDBJ databases">
        <authorList>
            <person name="Afonso C.L."/>
            <person name="Miller P.J."/>
            <person name="Scott M.A."/>
            <person name="Spackman E."/>
            <person name="Goraichik I."/>
            <person name="Dimitrov K.M."/>
            <person name="Suarez D.L."/>
            <person name="Swayne D.E."/>
        </authorList>
    </citation>
    <scope>NUCLEOTIDE SEQUENCE [LARGE SCALE GENOMIC DNA]</scope>
    <source>
        <strain evidence="2 3">CGMCC 1.12708</strain>
    </source>
</reference>
<evidence type="ECO:0000313" key="2">
    <source>
        <dbReference type="EMBL" id="SMC84839.1"/>
    </source>
</evidence>
<dbReference type="STRING" id="1434700.SAMN06296427_110111"/>
<evidence type="ECO:0000256" key="1">
    <source>
        <dbReference type="SAM" id="Phobius"/>
    </source>
</evidence>
<feature type="transmembrane region" description="Helical" evidence="1">
    <location>
        <begin position="252"/>
        <end position="275"/>
    </location>
</feature>
<proteinExistence type="predicted"/>
<accession>A0A1W2CHZ0</accession>
<organism evidence="2 3">
    <name type="scientific">Moheibacter sediminis</name>
    <dbReference type="NCBI Taxonomy" id="1434700"/>
    <lineage>
        <taxon>Bacteria</taxon>
        <taxon>Pseudomonadati</taxon>
        <taxon>Bacteroidota</taxon>
        <taxon>Flavobacteriia</taxon>
        <taxon>Flavobacteriales</taxon>
        <taxon>Weeksellaceae</taxon>
        <taxon>Moheibacter</taxon>
    </lineage>
</organism>
<feature type="transmembrane region" description="Helical" evidence="1">
    <location>
        <begin position="121"/>
        <end position="141"/>
    </location>
</feature>
<dbReference type="PANTHER" id="PTHR43044">
    <property type="match status" value="1"/>
</dbReference>
<sequence length="440" mass="50777">MKMASFALIGAGILLYAIGLFLNIQDKNDPHFIENFVKENPAMIYGEYQSAEFQHINHTPEEHAKHTHHLENQLANRPWAAFLVPSYLALGIAGAALFFLSIQFVANAGWSMVVTRVMEGIATYIPVGGALILIVIVGAALHGNHLYHWMDTSLIDPTGDNYDKYIATKAKLWLNIPSWLFRSFLYVILWSVFLVWIKRTTKKLDDTHGDRKVYSQLYTRSVLFVIVFALTTPAMAWDWIMSLDPHWYSTLFMWYGMVSYLVSSLATMAIISIYLKRKGSLPKFNDNHQHDLAKFMFGFSLLWTYLWFAQFMLQWYANIPEEVQYFQQRIAQYTGYFWMLAVNFVAVLLIMISSSIKRKSELVFAMGFVIILGHYWDFYNQIMPAAVGAFHNFGFLEIGALAFIAGLFTYVVFEFGISKLKLEPTGHPYFHESKIYEYPF</sequence>
<feature type="transmembrane region" description="Helical" evidence="1">
    <location>
        <begin position="295"/>
        <end position="316"/>
    </location>
</feature>
<keyword evidence="1" id="KW-1133">Transmembrane helix</keyword>
<protein>
    <recommendedName>
        <fullName evidence="4">Quinol:cytochrome c oxidoreductase quinone-binding subunit 2</fullName>
    </recommendedName>
</protein>
<feature type="transmembrane region" description="Helical" evidence="1">
    <location>
        <begin position="336"/>
        <end position="355"/>
    </location>
</feature>
<feature type="transmembrane region" description="Helical" evidence="1">
    <location>
        <begin position="217"/>
        <end position="240"/>
    </location>
</feature>
<keyword evidence="1" id="KW-0472">Membrane</keyword>
<gene>
    <name evidence="2" type="ORF">SAMN06296427_110111</name>
</gene>
<dbReference type="EMBL" id="FWXS01000010">
    <property type="protein sequence ID" value="SMC84839.1"/>
    <property type="molecule type" value="Genomic_DNA"/>
</dbReference>
<dbReference type="AlphaFoldDB" id="A0A1W2CHZ0"/>
<feature type="transmembrane region" description="Helical" evidence="1">
    <location>
        <begin position="179"/>
        <end position="197"/>
    </location>
</feature>
<keyword evidence="1" id="KW-0812">Transmembrane</keyword>
<feature type="transmembrane region" description="Helical" evidence="1">
    <location>
        <begin position="79"/>
        <end position="100"/>
    </location>
</feature>
<feature type="transmembrane region" description="Helical" evidence="1">
    <location>
        <begin position="390"/>
        <end position="413"/>
    </location>
</feature>
<evidence type="ECO:0000313" key="3">
    <source>
        <dbReference type="Proteomes" id="UP000192393"/>
    </source>
</evidence>
<feature type="transmembrane region" description="Helical" evidence="1">
    <location>
        <begin position="362"/>
        <end position="378"/>
    </location>
</feature>
<evidence type="ECO:0008006" key="4">
    <source>
        <dbReference type="Google" id="ProtNLM"/>
    </source>
</evidence>
<dbReference type="Proteomes" id="UP000192393">
    <property type="component" value="Unassembled WGS sequence"/>
</dbReference>
<name>A0A1W2CHZ0_9FLAO</name>